<proteinExistence type="predicted"/>
<reference evidence="1" key="1">
    <citation type="journal article" date="2021" name="Nat. Commun.">
        <title>Genetic determinants of endophytism in the Arabidopsis root mycobiome.</title>
        <authorList>
            <person name="Mesny F."/>
            <person name="Miyauchi S."/>
            <person name="Thiergart T."/>
            <person name="Pickel B."/>
            <person name="Atanasova L."/>
            <person name="Karlsson M."/>
            <person name="Huettel B."/>
            <person name="Barry K.W."/>
            <person name="Haridas S."/>
            <person name="Chen C."/>
            <person name="Bauer D."/>
            <person name="Andreopoulos W."/>
            <person name="Pangilinan J."/>
            <person name="LaButti K."/>
            <person name="Riley R."/>
            <person name="Lipzen A."/>
            <person name="Clum A."/>
            <person name="Drula E."/>
            <person name="Henrissat B."/>
            <person name="Kohler A."/>
            <person name="Grigoriev I.V."/>
            <person name="Martin F.M."/>
            <person name="Hacquard S."/>
        </authorList>
    </citation>
    <scope>NUCLEOTIDE SEQUENCE</scope>
    <source>
        <strain evidence="1">MPI-CAGE-CH-0235</strain>
    </source>
</reference>
<sequence>MPPIHVILNFLEYLPQDSILSVWNEIWVRSFGTPQTELPPRVGDCYGMAARSTSSRDSCPALAHHYDNCTKRSSSAWQRHPNSLSTLFHAVWKCRKNFTQPYSAGMVRLLALSDACSGTIWAGILFLPLFPCLIPTGPGCRRHYNWMLPYHGSGGPVLCCVKPKGILPISLIASISCSHPHFSGLVQDRVRCVPVQNVSEALSIADTVRDRYSRSSLEEDNPYSSKLSTRYESLYQLFGGRSSRCLTPGSIIGWSLGTRSCQMGSIAYLSPLTYPSLPSSALETGRFQ</sequence>
<dbReference type="EMBL" id="JAGPNK010000002">
    <property type="protein sequence ID" value="KAH7326210.1"/>
    <property type="molecule type" value="Genomic_DNA"/>
</dbReference>
<organism evidence="1 2">
    <name type="scientific">Stachybotrys elegans</name>
    <dbReference type="NCBI Taxonomy" id="80388"/>
    <lineage>
        <taxon>Eukaryota</taxon>
        <taxon>Fungi</taxon>
        <taxon>Dikarya</taxon>
        <taxon>Ascomycota</taxon>
        <taxon>Pezizomycotina</taxon>
        <taxon>Sordariomycetes</taxon>
        <taxon>Hypocreomycetidae</taxon>
        <taxon>Hypocreales</taxon>
        <taxon>Stachybotryaceae</taxon>
        <taxon>Stachybotrys</taxon>
    </lineage>
</organism>
<keyword evidence="2" id="KW-1185">Reference proteome</keyword>
<protein>
    <submittedName>
        <fullName evidence="1">Uncharacterized protein</fullName>
    </submittedName>
</protein>
<dbReference type="Proteomes" id="UP000813444">
    <property type="component" value="Unassembled WGS sequence"/>
</dbReference>
<accession>A0A8K0T344</accession>
<gene>
    <name evidence="1" type="ORF">B0I35DRAFT_128870</name>
</gene>
<evidence type="ECO:0000313" key="2">
    <source>
        <dbReference type="Proteomes" id="UP000813444"/>
    </source>
</evidence>
<name>A0A8K0T344_9HYPO</name>
<evidence type="ECO:0000313" key="1">
    <source>
        <dbReference type="EMBL" id="KAH7326210.1"/>
    </source>
</evidence>
<comment type="caution">
    <text evidence="1">The sequence shown here is derived from an EMBL/GenBank/DDBJ whole genome shotgun (WGS) entry which is preliminary data.</text>
</comment>
<dbReference type="AlphaFoldDB" id="A0A8K0T344"/>